<keyword evidence="7 10" id="KW-0407">Ion channel</keyword>
<protein>
    <submittedName>
        <fullName evidence="10">Voltage-gated potassium channel</fullName>
    </submittedName>
</protein>
<evidence type="ECO:0000313" key="11">
    <source>
        <dbReference type="Proteomes" id="UP000295304"/>
    </source>
</evidence>
<dbReference type="AlphaFoldDB" id="A0A4R3JFG0"/>
<reference evidence="10 11" key="1">
    <citation type="submission" date="2019-03" db="EMBL/GenBank/DDBJ databases">
        <title>Genomic Encyclopedia of Type Strains, Phase IV (KMG-IV): sequencing the most valuable type-strain genomes for metagenomic binning, comparative biology and taxonomic classification.</title>
        <authorList>
            <person name="Goeker M."/>
        </authorList>
    </citation>
    <scope>NUCLEOTIDE SEQUENCE [LARGE SCALE GENOMIC DNA]</scope>
    <source>
        <strain evidence="10 11">DSM 101688</strain>
    </source>
</reference>
<feature type="transmembrane region" description="Helical" evidence="8">
    <location>
        <begin position="88"/>
        <end position="105"/>
    </location>
</feature>
<evidence type="ECO:0000256" key="2">
    <source>
        <dbReference type="ARBA" id="ARBA00022448"/>
    </source>
</evidence>
<organism evidence="10 11">
    <name type="scientific">Varunaivibrio sulfuroxidans</name>
    <dbReference type="NCBI Taxonomy" id="1773489"/>
    <lineage>
        <taxon>Bacteria</taxon>
        <taxon>Pseudomonadati</taxon>
        <taxon>Pseudomonadota</taxon>
        <taxon>Alphaproteobacteria</taxon>
        <taxon>Rhodospirillales</taxon>
        <taxon>Magnetovibrionaceae</taxon>
        <taxon>Varunaivibrio</taxon>
    </lineage>
</organism>
<dbReference type="Gene3D" id="1.10.287.70">
    <property type="match status" value="1"/>
</dbReference>
<keyword evidence="4 8" id="KW-1133">Transmembrane helix</keyword>
<feature type="transmembrane region" description="Helical" evidence="8">
    <location>
        <begin position="30"/>
        <end position="49"/>
    </location>
</feature>
<comment type="subcellular location">
    <subcellularLocation>
        <location evidence="1">Membrane</location>
        <topology evidence="1">Multi-pass membrane protein</topology>
    </subcellularLocation>
</comment>
<evidence type="ECO:0000256" key="6">
    <source>
        <dbReference type="ARBA" id="ARBA00023136"/>
    </source>
</evidence>
<evidence type="ECO:0000313" key="10">
    <source>
        <dbReference type="EMBL" id="TCS64003.1"/>
    </source>
</evidence>
<keyword evidence="11" id="KW-1185">Reference proteome</keyword>
<feature type="transmembrane region" description="Helical" evidence="8">
    <location>
        <begin position="169"/>
        <end position="189"/>
    </location>
</feature>
<evidence type="ECO:0000256" key="1">
    <source>
        <dbReference type="ARBA" id="ARBA00004141"/>
    </source>
</evidence>
<evidence type="ECO:0000259" key="9">
    <source>
        <dbReference type="Pfam" id="PF07885"/>
    </source>
</evidence>
<dbReference type="EMBL" id="SLZW01000002">
    <property type="protein sequence ID" value="TCS64003.1"/>
    <property type="molecule type" value="Genomic_DNA"/>
</dbReference>
<dbReference type="InterPro" id="IPR027359">
    <property type="entry name" value="Volt_channel_dom_sf"/>
</dbReference>
<gene>
    <name evidence="10" type="ORF">EDD55_10240</name>
</gene>
<proteinExistence type="predicted"/>
<dbReference type="Pfam" id="PF07885">
    <property type="entry name" value="Ion_trans_2"/>
    <property type="match status" value="1"/>
</dbReference>
<dbReference type="RefSeq" id="WP_132937978.1">
    <property type="nucleotide sequence ID" value="NZ_CP119676.1"/>
</dbReference>
<feature type="domain" description="Potassium channel" evidence="9">
    <location>
        <begin position="149"/>
        <end position="222"/>
    </location>
</feature>
<dbReference type="PANTHER" id="PTHR11537">
    <property type="entry name" value="VOLTAGE-GATED POTASSIUM CHANNEL"/>
    <property type="match status" value="1"/>
</dbReference>
<dbReference type="SUPFAM" id="SSF81324">
    <property type="entry name" value="Voltage-gated potassium channels"/>
    <property type="match status" value="1"/>
</dbReference>
<dbReference type="PRINTS" id="PR01463">
    <property type="entry name" value="EAGCHANLFMLY"/>
</dbReference>
<dbReference type="Gene3D" id="1.20.120.350">
    <property type="entry name" value="Voltage-gated potassium channels. Chain C"/>
    <property type="match status" value="1"/>
</dbReference>
<evidence type="ECO:0000256" key="4">
    <source>
        <dbReference type="ARBA" id="ARBA00022989"/>
    </source>
</evidence>
<evidence type="ECO:0000256" key="7">
    <source>
        <dbReference type="ARBA" id="ARBA00023303"/>
    </source>
</evidence>
<feature type="transmembrane region" description="Helical" evidence="8">
    <location>
        <begin position="141"/>
        <end position="162"/>
    </location>
</feature>
<evidence type="ECO:0000256" key="8">
    <source>
        <dbReference type="SAM" id="Phobius"/>
    </source>
</evidence>
<comment type="caution">
    <text evidence="10">The sequence shown here is derived from an EMBL/GenBank/DDBJ whole genome shotgun (WGS) entry which is preliminary data.</text>
</comment>
<keyword evidence="3 8" id="KW-0812">Transmembrane</keyword>
<dbReference type="GO" id="GO:0008076">
    <property type="term" value="C:voltage-gated potassium channel complex"/>
    <property type="evidence" value="ECO:0007669"/>
    <property type="project" value="InterPro"/>
</dbReference>
<sequence length="260" mass="29097">MSEMHCAPPLKRALFGLYFGRSVRAVRFRYALVAFDIVTVLYFVVVSMIHQAAWMGALDMAIAVFLGLDYGARFWLSTHRLKLLRNPITIADAVVLASLVIPAMTENFAFLRVARALRLVRSHHVLQDLRRFSFIARNEQMIQSVINLVVFIFVVTALVYVLQVKTNPAIANYVDALYFTVATLTTTGFGDITLTGSLGRILAVIIMVFGISLFLRLVQTIFVAQKLHYVCPSCGLSRHDPDAVHCKHCGETVHIETEGH</sequence>
<evidence type="ECO:0000256" key="3">
    <source>
        <dbReference type="ARBA" id="ARBA00022692"/>
    </source>
</evidence>
<dbReference type="OrthoDB" id="9799090at2"/>
<dbReference type="InterPro" id="IPR013099">
    <property type="entry name" value="K_chnl_dom"/>
</dbReference>
<feature type="transmembrane region" description="Helical" evidence="8">
    <location>
        <begin position="55"/>
        <end position="76"/>
    </location>
</feature>
<evidence type="ECO:0000256" key="5">
    <source>
        <dbReference type="ARBA" id="ARBA00023065"/>
    </source>
</evidence>
<dbReference type="Proteomes" id="UP000295304">
    <property type="component" value="Unassembled WGS sequence"/>
</dbReference>
<keyword evidence="2" id="KW-0813">Transport</keyword>
<keyword evidence="6 8" id="KW-0472">Membrane</keyword>
<keyword evidence="5" id="KW-0406">Ion transport</keyword>
<dbReference type="GO" id="GO:0001508">
    <property type="term" value="P:action potential"/>
    <property type="evidence" value="ECO:0007669"/>
    <property type="project" value="TreeGrafter"/>
</dbReference>
<dbReference type="InterPro" id="IPR003938">
    <property type="entry name" value="K_chnl_volt-dep_EAG/ELK/ERG"/>
</dbReference>
<accession>A0A4R3JFG0</accession>
<dbReference type="PANTHER" id="PTHR11537:SF254">
    <property type="entry name" value="POTASSIUM VOLTAGE-GATED CHANNEL PROTEIN SHAB"/>
    <property type="match status" value="1"/>
</dbReference>
<name>A0A4R3JFG0_9PROT</name>
<dbReference type="GO" id="GO:0005249">
    <property type="term" value="F:voltage-gated potassium channel activity"/>
    <property type="evidence" value="ECO:0007669"/>
    <property type="project" value="InterPro"/>
</dbReference>
<dbReference type="InterPro" id="IPR028325">
    <property type="entry name" value="VG_K_chnl"/>
</dbReference>
<feature type="transmembrane region" description="Helical" evidence="8">
    <location>
        <begin position="201"/>
        <end position="218"/>
    </location>
</feature>